<dbReference type="SUPFAM" id="SSF56784">
    <property type="entry name" value="HAD-like"/>
    <property type="match status" value="1"/>
</dbReference>
<dbReference type="GO" id="GO:0050308">
    <property type="term" value="F:sugar-phosphatase activity"/>
    <property type="evidence" value="ECO:0007669"/>
    <property type="project" value="TreeGrafter"/>
</dbReference>
<sequence>MMRAVLVDLDGTLVDTHAANLAAYRQALGETGIAYSSADLTSSVGKLAWRPMLKQVLPLHPDLHEGIARRKREIYPTLFDLVRVNKLLVAVLRQLHKTVPIALVTAASRASVTPLLAEKKLDCLFSIIVTSDDTTASKPSPEPFIKAAALLHVCPEDCLVLEDSEVGLAAAQAFGAQTWQIHWLDQ</sequence>
<dbReference type="InterPro" id="IPR051806">
    <property type="entry name" value="HAD-like_SPP"/>
</dbReference>
<reference evidence="1 2" key="1">
    <citation type="submission" date="2019-09" db="EMBL/GenBank/DDBJ databases">
        <title>Taxonomic organization of the family Brucellaceae based on a phylogenomic approach.</title>
        <authorList>
            <person name="Leclercq S."/>
            <person name="Cloeckaert A."/>
            <person name="Zygmunt M.S."/>
        </authorList>
    </citation>
    <scope>NUCLEOTIDE SEQUENCE [LARGE SCALE GENOMIC DNA]</scope>
    <source>
        <strain evidence="1 2">LUP23</strain>
    </source>
</reference>
<dbReference type="SFLD" id="SFLDG01129">
    <property type="entry name" value="C1.5:_HAD__Beta-PGM__Phosphata"/>
    <property type="match status" value="1"/>
</dbReference>
<name>A0AB34DMC5_9HYPH</name>
<dbReference type="Gene3D" id="3.40.50.1000">
    <property type="entry name" value="HAD superfamily/HAD-like"/>
    <property type="match status" value="1"/>
</dbReference>
<dbReference type="PRINTS" id="PR00413">
    <property type="entry name" value="HADHALOGNASE"/>
</dbReference>
<dbReference type="Pfam" id="PF13419">
    <property type="entry name" value="HAD_2"/>
    <property type="match status" value="1"/>
</dbReference>
<protein>
    <submittedName>
        <fullName evidence="1">HAD family phosphatase</fullName>
    </submittedName>
</protein>
<dbReference type="SFLD" id="SFLDS00003">
    <property type="entry name" value="Haloacid_Dehalogenase"/>
    <property type="match status" value="1"/>
</dbReference>
<dbReference type="Gene3D" id="1.10.150.240">
    <property type="entry name" value="Putative phosphatase, domain 2"/>
    <property type="match status" value="1"/>
</dbReference>
<dbReference type="InterPro" id="IPR036412">
    <property type="entry name" value="HAD-like_sf"/>
</dbReference>
<dbReference type="AlphaFoldDB" id="A0AB34DMC5"/>
<dbReference type="InterPro" id="IPR006439">
    <property type="entry name" value="HAD-SF_hydro_IA"/>
</dbReference>
<dbReference type="NCBIfam" id="TIGR01509">
    <property type="entry name" value="HAD-SF-IA-v3"/>
    <property type="match status" value="1"/>
</dbReference>
<proteinExistence type="predicted"/>
<accession>A0AB34DMC5</accession>
<organism evidence="1 2">
    <name type="scientific">Brucella lupini</name>
    <dbReference type="NCBI Taxonomy" id="255457"/>
    <lineage>
        <taxon>Bacteria</taxon>
        <taxon>Pseudomonadati</taxon>
        <taxon>Pseudomonadota</taxon>
        <taxon>Alphaproteobacteria</taxon>
        <taxon>Hyphomicrobiales</taxon>
        <taxon>Brucellaceae</taxon>
        <taxon>Brucella/Ochrobactrum group</taxon>
        <taxon>Brucella</taxon>
    </lineage>
</organism>
<dbReference type="Proteomes" id="UP000435957">
    <property type="component" value="Unassembled WGS sequence"/>
</dbReference>
<evidence type="ECO:0000313" key="1">
    <source>
        <dbReference type="EMBL" id="KAB2702075.1"/>
    </source>
</evidence>
<comment type="caution">
    <text evidence="1">The sequence shown here is derived from an EMBL/GenBank/DDBJ whole genome shotgun (WGS) entry which is preliminary data.</text>
</comment>
<dbReference type="EMBL" id="WBWF01000018">
    <property type="protein sequence ID" value="KAB2702075.1"/>
    <property type="molecule type" value="Genomic_DNA"/>
</dbReference>
<dbReference type="InterPro" id="IPR023198">
    <property type="entry name" value="PGP-like_dom2"/>
</dbReference>
<evidence type="ECO:0000313" key="2">
    <source>
        <dbReference type="Proteomes" id="UP000435957"/>
    </source>
</evidence>
<dbReference type="CDD" id="cd07505">
    <property type="entry name" value="HAD_BPGM-like"/>
    <property type="match status" value="1"/>
</dbReference>
<dbReference type="PANTHER" id="PTHR43481">
    <property type="entry name" value="FRUCTOSE-1-PHOSPHATE PHOSPHATASE"/>
    <property type="match status" value="1"/>
</dbReference>
<keyword evidence="2" id="KW-1185">Reference proteome</keyword>
<dbReference type="InterPro" id="IPR041492">
    <property type="entry name" value="HAD_2"/>
</dbReference>
<dbReference type="PANTHER" id="PTHR43481:SF4">
    <property type="entry name" value="GLYCEROL-1-PHOSPHATE PHOSPHOHYDROLASE 1-RELATED"/>
    <property type="match status" value="1"/>
</dbReference>
<gene>
    <name evidence="1" type="ORF">F9L03_19885</name>
</gene>
<dbReference type="InterPro" id="IPR023214">
    <property type="entry name" value="HAD_sf"/>
</dbReference>